<dbReference type="Pfam" id="PF04686">
    <property type="entry name" value="SsgA"/>
    <property type="match status" value="1"/>
</dbReference>
<comment type="subcellular location">
    <subcellularLocation>
        <location evidence="1">Cell septum</location>
    </subcellularLocation>
</comment>
<dbReference type="Gene3D" id="2.30.31.20">
    <property type="entry name" value="Sporulation-specific cell division protein SsgB"/>
    <property type="match status" value="1"/>
</dbReference>
<dbReference type="RefSeq" id="WP_059267027.1">
    <property type="nucleotide sequence ID" value="NZ_KQ948378.1"/>
</dbReference>
<dbReference type="EMBL" id="LMWP01000069">
    <property type="protein sequence ID" value="KUN15868.1"/>
    <property type="molecule type" value="Genomic_DNA"/>
</dbReference>
<dbReference type="GO" id="GO:0030428">
    <property type="term" value="C:cell septum"/>
    <property type="evidence" value="ECO:0007669"/>
    <property type="project" value="UniProtKB-SubCell"/>
</dbReference>
<dbReference type="InterPro" id="IPR038658">
    <property type="entry name" value="SsgB_sf"/>
</dbReference>
<evidence type="ECO:0000256" key="6">
    <source>
        <dbReference type="ARBA" id="ARBA00023306"/>
    </source>
</evidence>
<keyword evidence="4" id="KW-0749">Sporulation</keyword>
<name>A0A117Q9F3_STRCK</name>
<dbReference type="GO" id="GO:0000917">
    <property type="term" value="P:division septum assembly"/>
    <property type="evidence" value="ECO:0007669"/>
    <property type="project" value="UniProtKB-KW"/>
</dbReference>
<keyword evidence="3" id="KW-0132">Cell division</keyword>
<keyword evidence="6" id="KW-0131">Cell cycle</keyword>
<evidence type="ECO:0000313" key="7">
    <source>
        <dbReference type="EMBL" id="KUN15868.1"/>
    </source>
</evidence>
<evidence type="ECO:0000256" key="3">
    <source>
        <dbReference type="ARBA" id="ARBA00022618"/>
    </source>
</evidence>
<proteinExistence type="inferred from homology"/>
<dbReference type="Proteomes" id="UP000053398">
    <property type="component" value="Unassembled WGS sequence"/>
</dbReference>
<keyword evidence="8" id="KW-1185">Reference proteome</keyword>
<comment type="similarity">
    <text evidence="2">Belongs to the SsgA family.</text>
</comment>
<evidence type="ECO:0000256" key="1">
    <source>
        <dbReference type="ARBA" id="ARBA00004431"/>
    </source>
</evidence>
<organism evidence="7 8">
    <name type="scientific">Streptomyces corchorusii</name>
    <name type="common">Streptomyces chibaensis</name>
    <dbReference type="NCBI Taxonomy" id="1903"/>
    <lineage>
        <taxon>Bacteria</taxon>
        <taxon>Bacillati</taxon>
        <taxon>Actinomycetota</taxon>
        <taxon>Actinomycetes</taxon>
        <taxon>Kitasatosporales</taxon>
        <taxon>Streptomycetaceae</taxon>
        <taxon>Streptomyces</taxon>
    </lineage>
</organism>
<accession>A0A117Q9F3</accession>
<sequence>MHRDQSPPRARSAPELVPSLVVDLDQMLDEFTRLPLQAEFSFDPEMPALITVEFLAERGPGLVWRIGRELLHHGLTAMSGSGDVRMWPTLPGDQPSSWLLLESEEVEALFEVPTSALAEWLEATYRVASAEAELAGLNWDGFLRELLDGPAAPSA</sequence>
<dbReference type="GO" id="GO:0030435">
    <property type="term" value="P:sporulation resulting in formation of a cellular spore"/>
    <property type="evidence" value="ECO:0007669"/>
    <property type="project" value="UniProtKB-KW"/>
</dbReference>
<gene>
    <name evidence="7" type="ORF">AQJ11_42480</name>
</gene>
<comment type="caution">
    <text evidence="7">The sequence shown here is derived from an EMBL/GenBank/DDBJ whole genome shotgun (WGS) entry which is preliminary data.</text>
</comment>
<evidence type="ECO:0000256" key="4">
    <source>
        <dbReference type="ARBA" id="ARBA00022969"/>
    </source>
</evidence>
<evidence type="ECO:0000313" key="8">
    <source>
        <dbReference type="Proteomes" id="UP000053398"/>
    </source>
</evidence>
<reference evidence="7 8" key="1">
    <citation type="submission" date="2015-10" db="EMBL/GenBank/DDBJ databases">
        <title>Draft genome sequence of Streptomyces corchorusii DSM 40340, type strain for the species Streptomyces corchorusii.</title>
        <authorList>
            <person name="Ruckert C."/>
            <person name="Winkler A."/>
            <person name="Kalinowski J."/>
            <person name="Kampfer P."/>
            <person name="Glaeser S."/>
        </authorList>
    </citation>
    <scope>NUCLEOTIDE SEQUENCE [LARGE SCALE GENOMIC DNA]</scope>
    <source>
        <strain evidence="7 8">DSM 40340</strain>
    </source>
</reference>
<evidence type="ECO:0000256" key="2">
    <source>
        <dbReference type="ARBA" id="ARBA00009323"/>
    </source>
</evidence>
<keyword evidence="5" id="KW-0717">Septation</keyword>
<evidence type="ECO:0000256" key="5">
    <source>
        <dbReference type="ARBA" id="ARBA00023210"/>
    </source>
</evidence>
<dbReference type="InterPro" id="IPR006776">
    <property type="entry name" value="SsgB"/>
</dbReference>
<protein>
    <submittedName>
        <fullName evidence="7">Regulator</fullName>
    </submittedName>
</protein>
<dbReference type="AlphaFoldDB" id="A0A117Q9F3"/>